<feature type="domain" description="DUF4123" evidence="1">
    <location>
        <begin position="4"/>
        <end position="123"/>
    </location>
</feature>
<proteinExistence type="predicted"/>
<gene>
    <name evidence="2" type="ORF">L1F06_024285</name>
</gene>
<sequence>MTNHYLLIDGVLRQGVITELYGCGEEMEIEPLYVGTRWQEAHDLGPILVAASPHSKLLSDAQSDLDWLRSSSRLSSNANLKEVADHLREFICVRSPSGSQSLLRFADPLVAWYWLASYAPSQYPHLLGPITSWEVALTPTKWESRTELQRMAYTAVSHPPIAFDRALLDEHQEQALQEAYHRQLKTRLYDWLQTYVPDLLQQQAAVDSWLYNRLQSAEQAGLDSERSIAIWALLSLEQGDDFFSVTTSAYSQWLASTPAAQGLPAEVNLQTFFNEHA</sequence>
<dbReference type="RefSeq" id="WP_129483797.1">
    <property type="nucleotide sequence ID" value="NZ_CP099397.1"/>
</dbReference>
<evidence type="ECO:0000313" key="3">
    <source>
        <dbReference type="Proteomes" id="UP001054897"/>
    </source>
</evidence>
<evidence type="ECO:0000259" key="1">
    <source>
        <dbReference type="Pfam" id="PF13503"/>
    </source>
</evidence>
<dbReference type="EMBL" id="CP099397">
    <property type="protein sequence ID" value="USR39735.1"/>
    <property type="molecule type" value="Genomic_DNA"/>
</dbReference>
<keyword evidence="3" id="KW-1185">Reference proteome</keyword>
<accession>A0ABY5A7R4</accession>
<reference evidence="2" key="1">
    <citation type="submission" date="2022-06" db="EMBL/GenBank/DDBJ databases">
        <title>Complete genome of Pseudomonas hydrolytica DSWY01T.</title>
        <authorList>
            <person name="Jung J."/>
            <person name="Jeon C.O."/>
        </authorList>
    </citation>
    <scope>NUCLEOTIDE SEQUENCE</scope>
    <source>
        <strain evidence="2">DSWY01</strain>
    </source>
</reference>
<dbReference type="InterPro" id="IPR025391">
    <property type="entry name" value="DUF4123"/>
</dbReference>
<evidence type="ECO:0000313" key="2">
    <source>
        <dbReference type="EMBL" id="USR39735.1"/>
    </source>
</evidence>
<dbReference type="GeneID" id="300084154"/>
<dbReference type="Proteomes" id="UP001054897">
    <property type="component" value="Chromosome"/>
</dbReference>
<protein>
    <submittedName>
        <fullName evidence="2">DUF4123 domain-containing protein</fullName>
    </submittedName>
</protein>
<name>A0ABY5A7R4_9GAMM</name>
<dbReference type="Pfam" id="PF13503">
    <property type="entry name" value="DUF4123"/>
    <property type="match status" value="1"/>
</dbReference>
<organism evidence="2 3">
    <name type="scientific">Ectopseudomonas hydrolytica</name>
    <dbReference type="NCBI Taxonomy" id="2493633"/>
    <lineage>
        <taxon>Bacteria</taxon>
        <taxon>Pseudomonadati</taxon>
        <taxon>Pseudomonadota</taxon>
        <taxon>Gammaproteobacteria</taxon>
        <taxon>Pseudomonadales</taxon>
        <taxon>Pseudomonadaceae</taxon>
        <taxon>Ectopseudomonas</taxon>
    </lineage>
</organism>